<dbReference type="PROSITE" id="PS51752">
    <property type="entry name" value="JACALIN_LECTIN"/>
    <property type="match status" value="1"/>
</dbReference>
<sequence>MDPQMPLDPLVLTLYRFVIIIEKGTLNGIEIAVKKLFPDPRHDDEALEAFVLEYWKNKTQATIGCTWDETSVVKVKKCIKIAMRCVETNRTERPTTGEILNDLKELDVQILFGPYEFVEEVSGAYGSHFNDVLVMSLTFVTNIKTYGPFGNPYHQNVPSTPFRFRADEDSSITAFHGRSGRHRYSIGVYTCLSNKPTVTRPAPGQIRFGPSESLEEVSGAYGTHFDDVLVTSLTFVTNIRTYGPFGNPNHQNVASTPFRKGNRQPVQRDDNASGLLVAWSIPAEARGLGKKTLPDIVPVVRRLTPPPPRMEKTPDSMGRSCTAPRCGYAVVPAGSVLLGDTNITPNSNKIILEQALVSAGSSYAARPPASRRLNQNCARMRAFSRPYDGWMRRKRETEAESSLLGSAPFG</sequence>
<dbReference type="AlphaFoldDB" id="A0AAV5DPY9"/>
<dbReference type="SMART" id="SM00915">
    <property type="entry name" value="Jacalin"/>
    <property type="match status" value="1"/>
</dbReference>
<dbReference type="Gene3D" id="2.100.10.30">
    <property type="entry name" value="Jacalin-like lectin domain"/>
    <property type="match status" value="2"/>
</dbReference>
<comment type="caution">
    <text evidence="4">The sequence shown here is derived from an EMBL/GenBank/DDBJ whole genome shotgun (WGS) entry which is preliminary data.</text>
</comment>
<evidence type="ECO:0000259" key="3">
    <source>
        <dbReference type="PROSITE" id="PS51752"/>
    </source>
</evidence>
<feature type="domain" description="Jacalin-type lectin" evidence="3">
    <location>
        <begin position="49"/>
        <end position="192"/>
    </location>
</feature>
<dbReference type="EMBL" id="BQKI01000023">
    <property type="protein sequence ID" value="GJN12409.1"/>
    <property type="molecule type" value="Genomic_DNA"/>
</dbReference>
<evidence type="ECO:0000256" key="1">
    <source>
        <dbReference type="ARBA" id="ARBA00022734"/>
    </source>
</evidence>
<protein>
    <recommendedName>
        <fullName evidence="3">Jacalin-type lectin domain-containing protein</fullName>
    </recommendedName>
</protein>
<feature type="region of interest" description="Disordered" evidence="2">
    <location>
        <begin position="300"/>
        <end position="319"/>
    </location>
</feature>
<dbReference type="Pfam" id="PF01419">
    <property type="entry name" value="Jacalin"/>
    <property type="match status" value="2"/>
</dbReference>
<reference evidence="4" key="2">
    <citation type="submission" date="2021-12" db="EMBL/GenBank/DDBJ databases">
        <title>Resequencing data analysis of finger millet.</title>
        <authorList>
            <person name="Hatakeyama M."/>
            <person name="Aluri S."/>
            <person name="Balachadran M.T."/>
            <person name="Sivarajan S.R."/>
            <person name="Poveda L."/>
            <person name="Shimizu-Inatsugi R."/>
            <person name="Schlapbach R."/>
            <person name="Sreeman S.M."/>
            <person name="Shimizu K.K."/>
        </authorList>
    </citation>
    <scope>NUCLEOTIDE SEQUENCE</scope>
</reference>
<dbReference type="SUPFAM" id="SSF51101">
    <property type="entry name" value="Mannose-binding lectins"/>
    <property type="match status" value="2"/>
</dbReference>
<dbReference type="GO" id="GO:0030246">
    <property type="term" value="F:carbohydrate binding"/>
    <property type="evidence" value="ECO:0007669"/>
    <property type="project" value="UniProtKB-KW"/>
</dbReference>
<keyword evidence="5" id="KW-1185">Reference proteome</keyword>
<dbReference type="PANTHER" id="PTHR46506">
    <property type="entry name" value="OS05G0143600 PROTEIN"/>
    <property type="match status" value="1"/>
</dbReference>
<name>A0AAV5DPY9_ELECO</name>
<evidence type="ECO:0000256" key="2">
    <source>
        <dbReference type="SAM" id="MobiDB-lite"/>
    </source>
</evidence>
<dbReference type="InterPro" id="IPR036404">
    <property type="entry name" value="Jacalin-like_lectin_dom_sf"/>
</dbReference>
<dbReference type="InterPro" id="IPR001229">
    <property type="entry name" value="Jacalin-like_lectin_dom"/>
</dbReference>
<keyword evidence="1" id="KW-0430">Lectin</keyword>
<evidence type="ECO:0000313" key="4">
    <source>
        <dbReference type="EMBL" id="GJN12409.1"/>
    </source>
</evidence>
<proteinExistence type="predicted"/>
<gene>
    <name evidence="4" type="primary">ga30684</name>
    <name evidence="4" type="ORF">PR202_ga30684</name>
</gene>
<reference evidence="4" key="1">
    <citation type="journal article" date="2018" name="DNA Res.">
        <title>Multiple hybrid de novo genome assembly of finger millet, an orphan allotetraploid crop.</title>
        <authorList>
            <person name="Hatakeyama M."/>
            <person name="Aluri S."/>
            <person name="Balachadran M.T."/>
            <person name="Sivarajan S.R."/>
            <person name="Patrignani A."/>
            <person name="Gruter S."/>
            <person name="Poveda L."/>
            <person name="Shimizu-Inatsugi R."/>
            <person name="Baeten J."/>
            <person name="Francoijs K.J."/>
            <person name="Nataraja K.N."/>
            <person name="Reddy Y.A.N."/>
            <person name="Phadnis S."/>
            <person name="Ravikumar R.L."/>
            <person name="Schlapbach R."/>
            <person name="Sreeman S.M."/>
            <person name="Shimizu K.K."/>
        </authorList>
    </citation>
    <scope>NUCLEOTIDE SEQUENCE</scope>
</reference>
<accession>A0AAV5DPY9</accession>
<evidence type="ECO:0000313" key="5">
    <source>
        <dbReference type="Proteomes" id="UP001054889"/>
    </source>
</evidence>
<dbReference type="Proteomes" id="UP001054889">
    <property type="component" value="Unassembled WGS sequence"/>
</dbReference>
<feature type="region of interest" description="Disordered" evidence="2">
    <location>
        <begin position="247"/>
        <end position="268"/>
    </location>
</feature>
<organism evidence="4 5">
    <name type="scientific">Eleusine coracana subsp. coracana</name>
    <dbReference type="NCBI Taxonomy" id="191504"/>
    <lineage>
        <taxon>Eukaryota</taxon>
        <taxon>Viridiplantae</taxon>
        <taxon>Streptophyta</taxon>
        <taxon>Embryophyta</taxon>
        <taxon>Tracheophyta</taxon>
        <taxon>Spermatophyta</taxon>
        <taxon>Magnoliopsida</taxon>
        <taxon>Liliopsida</taxon>
        <taxon>Poales</taxon>
        <taxon>Poaceae</taxon>
        <taxon>PACMAD clade</taxon>
        <taxon>Chloridoideae</taxon>
        <taxon>Cynodonteae</taxon>
        <taxon>Eleusininae</taxon>
        <taxon>Eleusine</taxon>
    </lineage>
</organism>